<accession>A0A8R2AFK5</accession>
<keyword evidence="2" id="KW-1185">Reference proteome</keyword>
<evidence type="ECO:0000313" key="2">
    <source>
        <dbReference type="Proteomes" id="UP000007819"/>
    </source>
</evidence>
<dbReference type="KEGG" id="api:100572320"/>
<dbReference type="Proteomes" id="UP000007819">
    <property type="component" value="Chromosome A1"/>
</dbReference>
<dbReference type="EnsemblMetazoa" id="XM_003248447.4">
    <property type="protein sequence ID" value="XP_003248495.2"/>
    <property type="gene ID" value="LOC100572320"/>
</dbReference>
<reference evidence="2" key="1">
    <citation type="submission" date="2010-06" db="EMBL/GenBank/DDBJ databases">
        <authorList>
            <person name="Jiang H."/>
            <person name="Abraham K."/>
            <person name="Ali S."/>
            <person name="Alsbrooks S.L."/>
            <person name="Anim B.N."/>
            <person name="Anosike U.S."/>
            <person name="Attaway T."/>
            <person name="Bandaranaike D.P."/>
            <person name="Battles P.K."/>
            <person name="Bell S.N."/>
            <person name="Bell A.V."/>
            <person name="Beltran B."/>
            <person name="Bickham C."/>
            <person name="Bustamante Y."/>
            <person name="Caleb T."/>
            <person name="Canada A."/>
            <person name="Cardenas V."/>
            <person name="Carter K."/>
            <person name="Chacko J."/>
            <person name="Chandrabose M.N."/>
            <person name="Chavez D."/>
            <person name="Chavez A."/>
            <person name="Chen L."/>
            <person name="Chu H.-S."/>
            <person name="Claassen K.J."/>
            <person name="Cockrell R."/>
            <person name="Collins M."/>
            <person name="Cooper J.A."/>
            <person name="Cree A."/>
            <person name="Curry S.M."/>
            <person name="Da Y."/>
            <person name="Dao M.D."/>
            <person name="Das B."/>
            <person name="Davila M.-L."/>
            <person name="Davy-Carroll L."/>
            <person name="Denson S."/>
            <person name="Dinh H."/>
            <person name="Ebong V.E."/>
            <person name="Edwards J.R."/>
            <person name="Egan A."/>
            <person name="El-Daye J."/>
            <person name="Escobedo L."/>
            <person name="Fernandez S."/>
            <person name="Fernando P.R."/>
            <person name="Flagg N."/>
            <person name="Forbes L.D."/>
            <person name="Fowler R.G."/>
            <person name="Fu Q."/>
            <person name="Gabisi R.A."/>
            <person name="Ganer J."/>
            <person name="Garbino Pronczuk A."/>
            <person name="Garcia R.M."/>
            <person name="Garner T."/>
            <person name="Garrett T.E."/>
            <person name="Gonzalez D.A."/>
            <person name="Hamid H."/>
            <person name="Hawkins E.S."/>
            <person name="Hirani K."/>
            <person name="Hogues M.E."/>
            <person name="Hollins B."/>
            <person name="Hsiao C.-H."/>
            <person name="Jabil R."/>
            <person name="James M.L."/>
            <person name="Jhangiani S.N."/>
            <person name="Johnson B."/>
            <person name="Johnson Q."/>
            <person name="Joshi V."/>
            <person name="Kalu J.B."/>
            <person name="Kam C."/>
            <person name="Kashfia A."/>
            <person name="Keebler J."/>
            <person name="Kisamo H."/>
            <person name="Kovar C.L."/>
            <person name="Lago L.A."/>
            <person name="Lai C.-Y."/>
            <person name="Laidlaw J."/>
            <person name="Lara F."/>
            <person name="Le T.-K."/>
            <person name="Lee S.L."/>
            <person name="Legall F.H."/>
            <person name="Lemon S.J."/>
            <person name="Lewis L.R."/>
            <person name="Li B."/>
            <person name="Liu Y."/>
            <person name="Liu Y.-S."/>
            <person name="Lopez J."/>
            <person name="Lozado R.J."/>
            <person name="Lu J."/>
            <person name="Madu R.C."/>
            <person name="Maheshwari M."/>
            <person name="Maheshwari R."/>
            <person name="Malloy K."/>
            <person name="Martinez E."/>
            <person name="Mathew T."/>
            <person name="Mercado I.C."/>
            <person name="Mercado C."/>
            <person name="Meyer B."/>
            <person name="Montgomery K."/>
            <person name="Morgan M.B."/>
            <person name="Munidasa M."/>
            <person name="Nazareth L.V."/>
            <person name="Nelson J."/>
            <person name="Ng B.M."/>
            <person name="Nguyen N.B."/>
            <person name="Nguyen P.Q."/>
            <person name="Nguyen T."/>
            <person name="Obregon M."/>
            <person name="Okwuonu G.O."/>
            <person name="Onwere C.G."/>
            <person name="Orozco G."/>
            <person name="Parra A."/>
            <person name="Patel S."/>
            <person name="Patil S."/>
            <person name="Perez A."/>
            <person name="Perez Y."/>
            <person name="Pham C."/>
            <person name="Primus E.L."/>
            <person name="Pu L.-L."/>
            <person name="Puazo M."/>
            <person name="Qin X."/>
            <person name="Quiroz J.B."/>
            <person name="Reese J."/>
            <person name="Richards S."/>
            <person name="Rives C.M."/>
            <person name="Robberts R."/>
            <person name="Ruiz S.J."/>
            <person name="Ruiz M.J."/>
            <person name="Santibanez J."/>
            <person name="Schneider B.W."/>
            <person name="Sisson I."/>
            <person name="Smith M."/>
            <person name="Sodergren E."/>
            <person name="Song X.-Z."/>
            <person name="Song B.B."/>
            <person name="Summersgill H."/>
            <person name="Thelus R."/>
            <person name="Thornton R.D."/>
            <person name="Trejos Z.Y."/>
            <person name="Usmani K."/>
            <person name="Vattathil S."/>
            <person name="Villasana D."/>
            <person name="Walker D.L."/>
            <person name="Wang S."/>
            <person name="Wang K."/>
            <person name="White C.S."/>
            <person name="Williams A.C."/>
            <person name="Williamson J."/>
            <person name="Wilson K."/>
            <person name="Woghiren I.O."/>
            <person name="Woodworth J.R."/>
            <person name="Worley K.C."/>
            <person name="Wright R.A."/>
            <person name="Wu W."/>
            <person name="Young L."/>
            <person name="Zhang L."/>
            <person name="Zhang J."/>
            <person name="Zhu Y."/>
            <person name="Muzny D.M."/>
            <person name="Weinstock G."/>
            <person name="Gibbs R.A."/>
        </authorList>
    </citation>
    <scope>NUCLEOTIDE SEQUENCE [LARGE SCALE GENOMIC DNA]</scope>
    <source>
        <strain evidence="2">LSR1</strain>
    </source>
</reference>
<dbReference type="OrthoDB" id="6612392at2759"/>
<sequence>MAENKPYEFETKNKKNDDSIDIIDKLTKFVNYLNIDGQMLLKPSKIDLQNEMKFEQRAEQIIKRHRHHDQIIVEENAVTELQKYINVITNDLDNKLNKKGISELESKDITEMYDSLMNRKMLILKSSKNAKSLKDFIKLNKVKI</sequence>
<reference evidence="1" key="2">
    <citation type="submission" date="2022-06" db="UniProtKB">
        <authorList>
            <consortium name="EnsemblMetazoa"/>
        </authorList>
    </citation>
    <scope>IDENTIFICATION</scope>
</reference>
<evidence type="ECO:0000313" key="1">
    <source>
        <dbReference type="EnsemblMetazoa" id="XP_003248495.2"/>
    </source>
</evidence>
<dbReference type="AlphaFoldDB" id="A0A8R2AFK5"/>
<name>A0A8R2AFK5_ACYPI</name>
<dbReference type="GeneID" id="100572320"/>
<proteinExistence type="predicted"/>
<protein>
    <submittedName>
        <fullName evidence="1">Uncharacterized protein</fullName>
    </submittedName>
</protein>
<organism evidence="1 2">
    <name type="scientific">Acyrthosiphon pisum</name>
    <name type="common">Pea aphid</name>
    <dbReference type="NCBI Taxonomy" id="7029"/>
    <lineage>
        <taxon>Eukaryota</taxon>
        <taxon>Metazoa</taxon>
        <taxon>Ecdysozoa</taxon>
        <taxon>Arthropoda</taxon>
        <taxon>Hexapoda</taxon>
        <taxon>Insecta</taxon>
        <taxon>Pterygota</taxon>
        <taxon>Neoptera</taxon>
        <taxon>Paraneoptera</taxon>
        <taxon>Hemiptera</taxon>
        <taxon>Sternorrhyncha</taxon>
        <taxon>Aphidomorpha</taxon>
        <taxon>Aphidoidea</taxon>
        <taxon>Aphididae</taxon>
        <taxon>Macrosiphini</taxon>
        <taxon>Acyrthosiphon</taxon>
    </lineage>
</organism>
<dbReference type="RefSeq" id="XP_003248495.2">
    <property type="nucleotide sequence ID" value="XM_003248447.4"/>
</dbReference>